<dbReference type="PROSITE" id="PS50975">
    <property type="entry name" value="ATP_GRASP"/>
    <property type="match status" value="1"/>
</dbReference>
<dbReference type="Gene3D" id="2.40.50.100">
    <property type="match status" value="1"/>
</dbReference>
<dbReference type="FunFam" id="3.30.1490.20:FF:000003">
    <property type="entry name" value="acetyl-CoA carboxylase isoform X1"/>
    <property type="match status" value="1"/>
</dbReference>
<keyword evidence="5" id="KW-0092">Biotin</keyword>
<organism evidence="10 11">
    <name type="scientific">Limnohabitans planktonicus II-D5</name>
    <dbReference type="NCBI Taxonomy" id="1293045"/>
    <lineage>
        <taxon>Bacteria</taxon>
        <taxon>Pseudomonadati</taxon>
        <taxon>Pseudomonadota</taxon>
        <taxon>Betaproteobacteria</taxon>
        <taxon>Burkholderiales</taxon>
        <taxon>Comamonadaceae</taxon>
        <taxon>Limnohabitans</taxon>
    </lineage>
</organism>
<dbReference type="InterPro" id="IPR000089">
    <property type="entry name" value="Biotin_lipoyl"/>
</dbReference>
<dbReference type="RefSeq" id="WP_053173640.1">
    <property type="nucleotide sequence ID" value="NZ_LFYT02000032.1"/>
</dbReference>
<evidence type="ECO:0000259" key="8">
    <source>
        <dbReference type="PROSITE" id="PS50975"/>
    </source>
</evidence>
<dbReference type="STRING" id="1293045.H663_11975"/>
<name>A0A2T7U9S1_9BURK</name>
<dbReference type="Pfam" id="PF02785">
    <property type="entry name" value="Biotin_carb_C"/>
    <property type="match status" value="1"/>
</dbReference>
<dbReference type="Pfam" id="PF00289">
    <property type="entry name" value="Biotin_carb_N"/>
    <property type="match status" value="1"/>
</dbReference>
<evidence type="ECO:0000256" key="3">
    <source>
        <dbReference type="ARBA" id="ARBA00022741"/>
    </source>
</evidence>
<dbReference type="InterPro" id="IPR005482">
    <property type="entry name" value="Biotin_COase_C"/>
</dbReference>
<evidence type="ECO:0000313" key="10">
    <source>
        <dbReference type="EMBL" id="PVE41352.1"/>
    </source>
</evidence>
<dbReference type="SUPFAM" id="SSF51246">
    <property type="entry name" value="Rudiment single hybrid motif"/>
    <property type="match status" value="1"/>
</dbReference>
<dbReference type="InterPro" id="IPR016185">
    <property type="entry name" value="PreATP-grasp_dom_sf"/>
</dbReference>
<dbReference type="InterPro" id="IPR005481">
    <property type="entry name" value="BC-like_N"/>
</dbReference>
<dbReference type="GO" id="GO:0005524">
    <property type="term" value="F:ATP binding"/>
    <property type="evidence" value="ECO:0007669"/>
    <property type="project" value="UniProtKB-UniRule"/>
</dbReference>
<evidence type="ECO:0000256" key="4">
    <source>
        <dbReference type="ARBA" id="ARBA00022840"/>
    </source>
</evidence>
<dbReference type="Pfam" id="PF00364">
    <property type="entry name" value="Biotin_lipoyl"/>
    <property type="match status" value="1"/>
</dbReference>
<dbReference type="InterPro" id="IPR011053">
    <property type="entry name" value="Single_hybrid_motif"/>
</dbReference>
<dbReference type="InterPro" id="IPR011764">
    <property type="entry name" value="Biotin_carboxylation_dom"/>
</dbReference>
<dbReference type="Pfam" id="PF02786">
    <property type="entry name" value="CPSase_L_D2"/>
    <property type="match status" value="1"/>
</dbReference>
<dbReference type="PANTHER" id="PTHR18866">
    <property type="entry name" value="CARBOXYLASE:PYRUVATE/ACETYL-COA/PROPIONYL-COA CARBOXYLASE"/>
    <property type="match status" value="1"/>
</dbReference>
<dbReference type="OrthoDB" id="9803706at2"/>
<comment type="caution">
    <text evidence="10">The sequence shown here is derived from an EMBL/GenBank/DDBJ whole genome shotgun (WGS) entry which is preliminary data.</text>
</comment>
<dbReference type="Gene3D" id="3.30.470.20">
    <property type="entry name" value="ATP-grasp fold, B domain"/>
    <property type="match status" value="1"/>
</dbReference>
<dbReference type="SUPFAM" id="SSF56059">
    <property type="entry name" value="Glutathione synthetase ATP-binding domain-like"/>
    <property type="match status" value="1"/>
</dbReference>
<dbReference type="EMBL" id="LFYT02000032">
    <property type="protein sequence ID" value="PVE41352.1"/>
    <property type="molecule type" value="Genomic_DNA"/>
</dbReference>
<feature type="domain" description="ATP-grasp" evidence="8">
    <location>
        <begin position="128"/>
        <end position="325"/>
    </location>
</feature>
<gene>
    <name evidence="10" type="ORF">H663_017775</name>
</gene>
<keyword evidence="2" id="KW-0436">Ligase</keyword>
<dbReference type="PROSITE" id="PS00867">
    <property type="entry name" value="CPSASE_2"/>
    <property type="match status" value="1"/>
</dbReference>
<dbReference type="FunFam" id="3.30.470.20:FF:000028">
    <property type="entry name" value="Methylcrotonoyl-CoA carboxylase subunit alpha, mitochondrial"/>
    <property type="match status" value="1"/>
</dbReference>
<evidence type="ECO:0000259" key="7">
    <source>
        <dbReference type="PROSITE" id="PS50968"/>
    </source>
</evidence>
<sequence>MPVSKNIRPFHTVLVANRGEIALRVMRTVRRMGYGCVAIFSEADRHSLHVQAADRAVCIGPAAPAQSYLNIEAIIKAAQMSGADAVHPGYGFLSENDAFADAVDAAGLVFIGPSGENIRAMGNKAGAKRLMQGWGMPCIPGYEGQDQSDEAFVREAARIGFPIMCKAAAGGGGRGMRRVDTPDSLPAALASARSEARTAFGSDELILERALIDPRHVEIQLLADSHGHVVHLGERDCSVQRRHQKLIEEAPSPAVNAELRTRMGQVAVDSARAMGYVGAGTMEFLLDADGQFYFMEMNTRLQVEHAVTEAITGLDLVEWQLRVASGQALPWQQADIQLKGHAIEVRLTAEDVPAGFLPQTGPVLRWRPPVAHDVRIDSALVEGGEVSPHYDSMVAKIVAHGRDREEARRKLLSAVCHCVLLGLPSNQGFLADCLADTVFVQGARVDTGFVAERMGLPPAAPVPSAHTVALAALAAQVHSLPTNDHGHVHAGALGQGQAQGLLQCGGQRWRYRIRPTSCPQAPDTGTGQSTAWEVQCTALGGVGTASTSAAISDRHVLTLYTHTTTLTHVQWQDAAHTELSLECQGLREQICSARTDSGVQIFHAGRAWVFECPAAHGQTEQAAGSGAVLAPLTARVLQVMVSPGQSVQAGERLLMLEAMKMEHTLTAPITGVVRELRVQSGGQALKGALLLQIEAEAA</sequence>
<evidence type="ECO:0000259" key="9">
    <source>
        <dbReference type="PROSITE" id="PS50979"/>
    </source>
</evidence>
<keyword evidence="4 6" id="KW-0067">ATP-binding</keyword>
<dbReference type="PROSITE" id="PS50979">
    <property type="entry name" value="BC"/>
    <property type="match status" value="1"/>
</dbReference>
<reference evidence="10" key="1">
    <citation type="submission" date="2017-04" db="EMBL/GenBank/DDBJ databases">
        <title>Unexpected and diverse lifestyles within the genus Limnohabitans.</title>
        <authorList>
            <person name="Kasalicky V."/>
            <person name="Mehrshad M."/>
            <person name="Andrei S.-A."/>
            <person name="Salcher M."/>
            <person name="Kratochvilova H."/>
            <person name="Simek K."/>
            <person name="Ghai R."/>
        </authorList>
    </citation>
    <scope>NUCLEOTIDE SEQUENCE [LARGE SCALE GENOMIC DNA]</scope>
    <source>
        <strain evidence="10">II-D5</strain>
    </source>
</reference>
<dbReference type="InterPro" id="IPR050856">
    <property type="entry name" value="Biotin_carboxylase_complex"/>
</dbReference>
<dbReference type="InterPro" id="IPR011761">
    <property type="entry name" value="ATP-grasp"/>
</dbReference>
<dbReference type="PROSITE" id="PS50968">
    <property type="entry name" value="BIOTINYL_LIPOYL"/>
    <property type="match status" value="1"/>
</dbReference>
<feature type="domain" description="Lipoyl-binding" evidence="7">
    <location>
        <begin position="619"/>
        <end position="694"/>
    </location>
</feature>
<dbReference type="InterPro" id="IPR005479">
    <property type="entry name" value="CPAse_ATP-bd"/>
</dbReference>
<dbReference type="Proteomes" id="UP000037507">
    <property type="component" value="Unassembled WGS sequence"/>
</dbReference>
<accession>A0A2T7U9S1</accession>
<dbReference type="PROSITE" id="PS00188">
    <property type="entry name" value="BIOTIN"/>
    <property type="match status" value="1"/>
</dbReference>
<evidence type="ECO:0000256" key="5">
    <source>
        <dbReference type="ARBA" id="ARBA00023267"/>
    </source>
</evidence>
<evidence type="ECO:0000256" key="1">
    <source>
        <dbReference type="ARBA" id="ARBA00001953"/>
    </source>
</evidence>
<dbReference type="GO" id="GO:0016874">
    <property type="term" value="F:ligase activity"/>
    <property type="evidence" value="ECO:0007669"/>
    <property type="project" value="UniProtKB-KW"/>
</dbReference>
<proteinExistence type="predicted"/>
<dbReference type="GO" id="GO:0046872">
    <property type="term" value="F:metal ion binding"/>
    <property type="evidence" value="ECO:0007669"/>
    <property type="project" value="InterPro"/>
</dbReference>
<dbReference type="AlphaFoldDB" id="A0A2T7U9S1"/>
<dbReference type="SUPFAM" id="SSF52440">
    <property type="entry name" value="PreATP-grasp domain"/>
    <property type="match status" value="1"/>
</dbReference>
<dbReference type="InterPro" id="IPR001882">
    <property type="entry name" value="Biotin_BS"/>
</dbReference>
<dbReference type="CDD" id="cd06850">
    <property type="entry name" value="biotinyl_domain"/>
    <property type="match status" value="1"/>
</dbReference>
<keyword evidence="11" id="KW-1185">Reference proteome</keyword>
<dbReference type="PANTHER" id="PTHR18866:SF33">
    <property type="entry name" value="METHYLCROTONOYL-COA CARBOXYLASE SUBUNIT ALPHA, MITOCHONDRIAL-RELATED"/>
    <property type="match status" value="1"/>
</dbReference>
<comment type="cofactor">
    <cofactor evidence="1">
        <name>biotin</name>
        <dbReference type="ChEBI" id="CHEBI:57586"/>
    </cofactor>
</comment>
<dbReference type="SUPFAM" id="SSF51230">
    <property type="entry name" value="Single hybrid motif"/>
    <property type="match status" value="1"/>
</dbReference>
<dbReference type="FunFam" id="3.40.50.20:FF:000010">
    <property type="entry name" value="Propionyl-CoA carboxylase subunit alpha"/>
    <property type="match status" value="1"/>
</dbReference>
<dbReference type="InterPro" id="IPR011054">
    <property type="entry name" value="Rudment_hybrid_motif"/>
</dbReference>
<keyword evidence="3 6" id="KW-0547">Nucleotide-binding</keyword>
<feature type="domain" description="Biotin carboxylation" evidence="9">
    <location>
        <begin position="9"/>
        <end position="455"/>
    </location>
</feature>
<protein>
    <submittedName>
        <fullName evidence="10">3-methylcrotonyl-CoA carboxylase</fullName>
    </submittedName>
</protein>
<evidence type="ECO:0000313" key="11">
    <source>
        <dbReference type="Proteomes" id="UP000037507"/>
    </source>
</evidence>
<evidence type="ECO:0000256" key="2">
    <source>
        <dbReference type="ARBA" id="ARBA00022598"/>
    </source>
</evidence>
<dbReference type="SMART" id="SM00878">
    <property type="entry name" value="Biotin_carb_C"/>
    <property type="match status" value="1"/>
</dbReference>
<evidence type="ECO:0000256" key="6">
    <source>
        <dbReference type="PROSITE-ProRule" id="PRU00409"/>
    </source>
</evidence>